<feature type="transmembrane region" description="Helical" evidence="10">
    <location>
        <begin position="371"/>
        <end position="389"/>
    </location>
</feature>
<keyword evidence="8" id="KW-0406">Ion transport</keyword>
<evidence type="ECO:0000256" key="10">
    <source>
        <dbReference type="SAM" id="Phobius"/>
    </source>
</evidence>
<feature type="transmembrane region" description="Helical" evidence="10">
    <location>
        <begin position="98"/>
        <end position="118"/>
    </location>
</feature>
<feature type="transmembrane region" description="Helical" evidence="10">
    <location>
        <begin position="277"/>
        <end position="296"/>
    </location>
</feature>
<dbReference type="SUPFAM" id="SSF116726">
    <property type="entry name" value="TrkA C-terminal domain-like"/>
    <property type="match status" value="1"/>
</dbReference>
<dbReference type="PROSITE" id="PS51202">
    <property type="entry name" value="RCK_C"/>
    <property type="match status" value="1"/>
</dbReference>
<feature type="transmembrane region" description="Helical" evidence="10">
    <location>
        <begin position="337"/>
        <end position="359"/>
    </location>
</feature>
<dbReference type="InterPro" id="IPR036721">
    <property type="entry name" value="RCK_C_sf"/>
</dbReference>
<gene>
    <name evidence="12" type="ORF">FEF65_00545</name>
</gene>
<evidence type="ECO:0000256" key="5">
    <source>
        <dbReference type="ARBA" id="ARBA00022538"/>
    </source>
</evidence>
<reference evidence="12 13" key="1">
    <citation type="journal article" date="2019" name="Appl. Environ. Microbiol.">
        <title>Environmental Evidence and Genomic Insight of Iron-oxidizing Bacteria Preference Towards More Corrosion Resistant Stainless Steel at Higher Salinities.</title>
        <authorList>
            <person name="Garrison C.E."/>
            <person name="Price K.A."/>
            <person name="Field E.K."/>
        </authorList>
    </citation>
    <scope>NUCLEOTIDE SEQUENCE [LARGE SCALE GENOMIC DNA]</scope>
    <source>
        <strain evidence="12 13">P3</strain>
    </source>
</reference>
<evidence type="ECO:0000256" key="6">
    <source>
        <dbReference type="ARBA" id="ARBA00022692"/>
    </source>
</evidence>
<dbReference type="InterPro" id="IPR006037">
    <property type="entry name" value="RCK_C"/>
</dbReference>
<feature type="transmembrane region" description="Helical" evidence="10">
    <location>
        <begin position="223"/>
        <end position="241"/>
    </location>
</feature>
<evidence type="ECO:0000313" key="12">
    <source>
        <dbReference type="EMBL" id="TLS69019.1"/>
    </source>
</evidence>
<keyword evidence="13" id="KW-1185">Reference proteome</keyword>
<keyword evidence="5" id="KW-0630">Potassium</keyword>
<dbReference type="Gene3D" id="3.40.50.720">
    <property type="entry name" value="NAD(P)-binding Rossmann-like Domain"/>
    <property type="match status" value="1"/>
</dbReference>
<evidence type="ECO:0000256" key="4">
    <source>
        <dbReference type="ARBA" id="ARBA00022475"/>
    </source>
</evidence>
<protein>
    <submittedName>
        <fullName evidence="12">Sodium:proton antiporter</fullName>
    </submittedName>
</protein>
<feature type="transmembrane region" description="Helical" evidence="10">
    <location>
        <begin position="192"/>
        <end position="211"/>
    </location>
</feature>
<dbReference type="InterPro" id="IPR036291">
    <property type="entry name" value="NAD(P)-bd_dom_sf"/>
</dbReference>
<dbReference type="PANTHER" id="PTHR32507:SF0">
    <property type="entry name" value="NA(+)_H(+) ANTIPORTER 2-RELATED"/>
    <property type="match status" value="1"/>
</dbReference>
<comment type="caution">
    <text evidence="12">The sequence shown here is derived from an EMBL/GenBank/DDBJ whole genome shotgun (WGS) entry which is preliminary data.</text>
</comment>
<dbReference type="GO" id="GO:0015297">
    <property type="term" value="F:antiporter activity"/>
    <property type="evidence" value="ECO:0007669"/>
    <property type="project" value="UniProtKB-KW"/>
</dbReference>
<dbReference type="Pfam" id="PF00999">
    <property type="entry name" value="Na_H_Exchanger"/>
    <property type="match status" value="1"/>
</dbReference>
<evidence type="ECO:0000313" key="13">
    <source>
        <dbReference type="Proteomes" id="UP000306585"/>
    </source>
</evidence>
<accession>A0A5R9GWB0</accession>
<keyword evidence="2" id="KW-0813">Transport</keyword>
<feature type="transmembrane region" description="Helical" evidence="10">
    <location>
        <begin position="156"/>
        <end position="180"/>
    </location>
</feature>
<organism evidence="12 13">
    <name type="scientific">Mariprofundus erugo</name>
    <dbReference type="NCBI Taxonomy" id="2528639"/>
    <lineage>
        <taxon>Bacteria</taxon>
        <taxon>Pseudomonadati</taxon>
        <taxon>Pseudomonadota</taxon>
        <taxon>Candidatius Mariprofundia</taxon>
        <taxon>Mariprofundales</taxon>
        <taxon>Mariprofundaceae</taxon>
        <taxon>Mariprofundus</taxon>
    </lineage>
</organism>
<keyword evidence="3" id="KW-0050">Antiport</keyword>
<evidence type="ECO:0000256" key="2">
    <source>
        <dbReference type="ARBA" id="ARBA00022448"/>
    </source>
</evidence>
<dbReference type="InterPro" id="IPR003148">
    <property type="entry name" value="RCK_N"/>
</dbReference>
<name>A0A5R9GWB0_9PROT</name>
<keyword evidence="4" id="KW-1003">Cell membrane</keyword>
<dbReference type="GO" id="GO:0005886">
    <property type="term" value="C:plasma membrane"/>
    <property type="evidence" value="ECO:0007669"/>
    <property type="project" value="UniProtKB-SubCell"/>
</dbReference>
<evidence type="ECO:0000256" key="8">
    <source>
        <dbReference type="ARBA" id="ARBA00023065"/>
    </source>
</evidence>
<feature type="transmembrane region" description="Helical" evidence="10">
    <location>
        <begin position="12"/>
        <end position="29"/>
    </location>
</feature>
<proteinExistence type="predicted"/>
<dbReference type="InterPro" id="IPR038770">
    <property type="entry name" value="Na+/solute_symporter_sf"/>
</dbReference>
<comment type="subcellular location">
    <subcellularLocation>
        <location evidence="1">Cell membrane</location>
        <topology evidence="1">Multi-pass membrane protein</topology>
    </subcellularLocation>
</comment>
<feature type="transmembrane region" description="Helical" evidence="10">
    <location>
        <begin position="302"/>
        <end position="325"/>
    </location>
</feature>
<feature type="transmembrane region" description="Helical" evidence="10">
    <location>
        <begin position="36"/>
        <end position="55"/>
    </location>
</feature>
<dbReference type="Pfam" id="PF02080">
    <property type="entry name" value="TrkA_C"/>
    <property type="match status" value="1"/>
</dbReference>
<dbReference type="GO" id="GO:0006813">
    <property type="term" value="P:potassium ion transport"/>
    <property type="evidence" value="ECO:0007669"/>
    <property type="project" value="UniProtKB-KW"/>
</dbReference>
<evidence type="ECO:0000256" key="1">
    <source>
        <dbReference type="ARBA" id="ARBA00004651"/>
    </source>
</evidence>
<evidence type="ECO:0000256" key="7">
    <source>
        <dbReference type="ARBA" id="ARBA00022989"/>
    </source>
</evidence>
<dbReference type="AlphaFoldDB" id="A0A5R9GWB0"/>
<dbReference type="Pfam" id="PF02254">
    <property type="entry name" value="TrkA_N"/>
    <property type="match status" value="1"/>
</dbReference>
<dbReference type="Gene3D" id="3.30.70.1450">
    <property type="entry name" value="Regulator of K+ conductance, C-terminal domain"/>
    <property type="match status" value="1"/>
</dbReference>
<evidence type="ECO:0000256" key="3">
    <source>
        <dbReference type="ARBA" id="ARBA00022449"/>
    </source>
</evidence>
<keyword evidence="5" id="KW-0633">Potassium transport</keyword>
<evidence type="ECO:0000259" key="11">
    <source>
        <dbReference type="PROSITE" id="PS51202"/>
    </source>
</evidence>
<keyword evidence="9 10" id="KW-0472">Membrane</keyword>
<dbReference type="SUPFAM" id="SSF51735">
    <property type="entry name" value="NAD(P)-binding Rossmann-fold domains"/>
    <property type="match status" value="1"/>
</dbReference>
<dbReference type="Gene3D" id="1.20.1530.20">
    <property type="match status" value="1"/>
</dbReference>
<keyword evidence="7 10" id="KW-1133">Transmembrane helix</keyword>
<dbReference type="PANTHER" id="PTHR32507">
    <property type="entry name" value="NA(+)/H(+) ANTIPORTER 1"/>
    <property type="match status" value="1"/>
</dbReference>
<dbReference type="Proteomes" id="UP000306585">
    <property type="component" value="Unassembled WGS sequence"/>
</dbReference>
<dbReference type="GO" id="GO:1902600">
    <property type="term" value="P:proton transmembrane transport"/>
    <property type="evidence" value="ECO:0007669"/>
    <property type="project" value="InterPro"/>
</dbReference>
<feature type="transmembrane region" description="Helical" evidence="10">
    <location>
        <begin position="67"/>
        <end position="86"/>
    </location>
</feature>
<evidence type="ECO:0000256" key="9">
    <source>
        <dbReference type="ARBA" id="ARBA00023136"/>
    </source>
</evidence>
<sequence length="619" mass="67776">MLPSMFTETTPTTTFVVAVVIATLAQLLAGRFRFPAILLWLLAGMILGPFGLHVLHVENIRPAMHTLIELGLAIILFEGGLNLNLTALRKHGWVVGRLILLGPLITILIGGAAANLIVGMDWPLALLFGALVSVGGPTVILPIVRQMRLGRNISHVLTAEAMLIDVIGAILAIVFLQVALTLNLSASHIAQTLLYKIAVGGVLGLAGGRLLAWALTGAWVKDFEVRTILTLTGAWGMFILADSISEQAGLLTMLMMGATIQRMEIPDIQRLKHFKGSLSMLLISVLFVLLAAQMNLSIMFRFFWQGLAVFIILTILVRPLIVLLSTIGSRLSLSESLYLAGMAPRGVVAAAITSLFVLILEEHGNSQSEMLMAMVYIVIIVSVLLYSLIAGPLKRFLRIEGGDDRSVLIIGGGQIGSEVGRALSEDREVRFLDLNAEVIRTMKLSGHHAVCGNALDPIYWEIIHAEEIGNAVIMTGSSDHNLLIARLAHEQFHIPEIYIALQENDENKHASMIHQLQTKRLFAKPYNFTYWNDQAYRKRLAYETRTIEENSALVGIRMADANIQHGIQPITLVRHGKTLIPHDELTFEVGDEIKMLMRPERIQVGQPLILPPAAAAPTS</sequence>
<dbReference type="EMBL" id="VBRY01000001">
    <property type="protein sequence ID" value="TLS69019.1"/>
    <property type="molecule type" value="Genomic_DNA"/>
</dbReference>
<feature type="transmembrane region" description="Helical" evidence="10">
    <location>
        <begin position="124"/>
        <end position="144"/>
    </location>
</feature>
<feature type="domain" description="RCK C-terminal" evidence="11">
    <location>
        <begin position="529"/>
        <end position="611"/>
    </location>
</feature>
<dbReference type="InterPro" id="IPR006153">
    <property type="entry name" value="Cation/H_exchanger_TM"/>
</dbReference>
<dbReference type="GO" id="GO:0008324">
    <property type="term" value="F:monoatomic cation transmembrane transporter activity"/>
    <property type="evidence" value="ECO:0007669"/>
    <property type="project" value="InterPro"/>
</dbReference>
<keyword evidence="6 10" id="KW-0812">Transmembrane</keyword>